<sequence length="298" mass="32197">MKEKHGGGGQAGHTQCQLNPQSEYHMNESNLPPPLVVTKGAQSTNTTDVLGSLWDGLNSHLIASVFEVDHQGFPVGRTIVRMAPTEFNLEQALNWQSPFENAGAEGLSPSMMNMLQSGAITPVLNSLAGLLDSTLGEGAGDSARKMGGRVGEVRGRTGMTKLNSVQVFTGAAPLKFQGQFILRAWRDPVAEVEKPLEQLMQWALPKYLAPEGTMLSGAMDFAAGKKDLGEAILPSEAPTLIGIKYKGRVYAPLVIENIGLDLCSPVDNKGNFVQLQLPITFASLVAWDRHDWKYAKLK</sequence>
<gene>
    <name evidence="1" type="ORF">EGJ44_20755</name>
</gene>
<reference evidence="1 2" key="1">
    <citation type="submission" date="2018-10" db="EMBL/GenBank/DDBJ databases">
        <title>Transmission dynamics of multidrug resistant bacteria on intensive care unit surfaces.</title>
        <authorList>
            <person name="D'Souza A.W."/>
            <person name="Potter R.F."/>
            <person name="Wallace M."/>
            <person name="Shupe A."/>
            <person name="Patel S."/>
            <person name="Sun S."/>
            <person name="Gul D."/>
            <person name="Kwon J.H."/>
            <person name="Andleeb S."/>
            <person name="Burnham C.-A.D."/>
            <person name="Dantas G."/>
        </authorList>
    </citation>
    <scope>NUCLEOTIDE SEQUENCE [LARGE SCALE GENOMIC DNA]</scope>
    <source>
        <strain evidence="1 2">PO_271</strain>
    </source>
</reference>
<dbReference type="AlphaFoldDB" id="A0A427H8F0"/>
<dbReference type="Proteomes" id="UP000272833">
    <property type="component" value="Unassembled WGS sequence"/>
</dbReference>
<protein>
    <submittedName>
        <fullName evidence="1">Uncharacterized protein</fullName>
    </submittedName>
</protein>
<evidence type="ECO:0000313" key="2">
    <source>
        <dbReference type="Proteomes" id="UP000272833"/>
    </source>
</evidence>
<evidence type="ECO:0000313" key="1">
    <source>
        <dbReference type="EMBL" id="RRW29099.1"/>
    </source>
</evidence>
<comment type="caution">
    <text evidence="1">The sequence shown here is derived from an EMBL/GenBank/DDBJ whole genome shotgun (WGS) entry which is preliminary data.</text>
</comment>
<dbReference type="EMBL" id="RHRS01000085">
    <property type="protein sequence ID" value="RRW29099.1"/>
    <property type="molecule type" value="Genomic_DNA"/>
</dbReference>
<proteinExistence type="predicted"/>
<accession>A0A427H8F0</accession>
<organism evidence="1 2">
    <name type="scientific">Ectopseudomonas oleovorans</name>
    <name type="common">Pseudomonas oleovorans</name>
    <dbReference type="NCBI Taxonomy" id="301"/>
    <lineage>
        <taxon>Bacteria</taxon>
        <taxon>Pseudomonadati</taxon>
        <taxon>Pseudomonadota</taxon>
        <taxon>Gammaproteobacteria</taxon>
        <taxon>Pseudomonadales</taxon>
        <taxon>Pseudomonadaceae</taxon>
        <taxon>Ectopseudomonas</taxon>
    </lineage>
</organism>
<name>A0A427H8F0_ECTOL</name>